<dbReference type="Proteomes" id="UP000578352">
    <property type="component" value="Unassembled WGS sequence"/>
</dbReference>
<evidence type="ECO:0000259" key="8">
    <source>
        <dbReference type="Pfam" id="PF09924"/>
    </source>
</evidence>
<evidence type="ECO:0000256" key="6">
    <source>
        <dbReference type="SAM" id="MobiDB-lite"/>
    </source>
</evidence>
<feature type="domain" description="Phosphatidylglycerol lysyltransferase C-terminal" evidence="8">
    <location>
        <begin position="533"/>
        <end position="835"/>
    </location>
</feature>
<dbReference type="GO" id="GO:0055091">
    <property type="term" value="P:phospholipid homeostasis"/>
    <property type="evidence" value="ECO:0007669"/>
    <property type="project" value="TreeGrafter"/>
</dbReference>
<evidence type="ECO:0000256" key="5">
    <source>
        <dbReference type="ARBA" id="ARBA00023136"/>
    </source>
</evidence>
<evidence type="ECO:0000256" key="3">
    <source>
        <dbReference type="ARBA" id="ARBA00022692"/>
    </source>
</evidence>
<dbReference type="GO" id="GO:0005886">
    <property type="term" value="C:plasma membrane"/>
    <property type="evidence" value="ECO:0007669"/>
    <property type="project" value="UniProtKB-SubCell"/>
</dbReference>
<name>A0A853CZ66_9MICO</name>
<feature type="transmembrane region" description="Helical" evidence="7">
    <location>
        <begin position="140"/>
        <end position="160"/>
    </location>
</feature>
<evidence type="ECO:0000313" key="10">
    <source>
        <dbReference type="Proteomes" id="UP000578352"/>
    </source>
</evidence>
<comment type="subcellular location">
    <subcellularLocation>
        <location evidence="1">Cell membrane</location>
        <topology evidence="1">Multi-pass membrane protein</topology>
    </subcellularLocation>
</comment>
<dbReference type="Gene3D" id="1.20.1540.10">
    <property type="entry name" value="Rhomboid-like"/>
    <property type="match status" value="1"/>
</dbReference>
<evidence type="ECO:0000256" key="4">
    <source>
        <dbReference type="ARBA" id="ARBA00022989"/>
    </source>
</evidence>
<keyword evidence="5 7" id="KW-0472">Membrane</keyword>
<feature type="transmembrane region" description="Helical" evidence="7">
    <location>
        <begin position="355"/>
        <end position="375"/>
    </location>
</feature>
<dbReference type="InterPro" id="IPR024320">
    <property type="entry name" value="LPG_synthase_C"/>
</dbReference>
<evidence type="ECO:0000256" key="2">
    <source>
        <dbReference type="ARBA" id="ARBA00022475"/>
    </source>
</evidence>
<proteinExistence type="predicted"/>
<keyword evidence="2" id="KW-1003">Cell membrane</keyword>
<comment type="caution">
    <text evidence="9">The sequence shown here is derived from an EMBL/GenBank/DDBJ whole genome shotgun (WGS) entry which is preliminary data.</text>
</comment>
<reference evidence="9 10" key="1">
    <citation type="submission" date="2020-07" db="EMBL/GenBank/DDBJ databases">
        <title>Sequencing the genomes of 1000 actinobacteria strains.</title>
        <authorList>
            <person name="Klenk H.-P."/>
        </authorList>
    </citation>
    <scope>NUCLEOTIDE SEQUENCE [LARGE SCALE GENOMIC DNA]</scope>
    <source>
        <strain evidence="9 10">DSM 15165</strain>
    </source>
</reference>
<dbReference type="Pfam" id="PF09924">
    <property type="entry name" value="LPG_synthase_C"/>
    <property type="match status" value="1"/>
</dbReference>
<protein>
    <submittedName>
        <fullName evidence="9">Lysylphosphatidylglycerol synthetase-like protein (DUF2156 family)</fullName>
    </submittedName>
</protein>
<dbReference type="EMBL" id="JACCFL010000001">
    <property type="protein sequence ID" value="NYJ24090.1"/>
    <property type="molecule type" value="Genomic_DNA"/>
</dbReference>
<dbReference type="InterPro" id="IPR051211">
    <property type="entry name" value="PG_lysyltransferase"/>
</dbReference>
<feature type="transmembrane region" description="Helical" evidence="7">
    <location>
        <begin position="172"/>
        <end position="195"/>
    </location>
</feature>
<organism evidence="9 10">
    <name type="scientific">Leifsonia shinshuensis</name>
    <dbReference type="NCBI Taxonomy" id="150026"/>
    <lineage>
        <taxon>Bacteria</taxon>
        <taxon>Bacillati</taxon>
        <taxon>Actinomycetota</taxon>
        <taxon>Actinomycetes</taxon>
        <taxon>Micrococcales</taxon>
        <taxon>Microbacteriaceae</taxon>
        <taxon>Leifsonia</taxon>
    </lineage>
</organism>
<feature type="transmembrane region" description="Helical" evidence="7">
    <location>
        <begin position="260"/>
        <end position="277"/>
    </location>
</feature>
<dbReference type="PANTHER" id="PTHR34697">
    <property type="entry name" value="PHOSPHATIDYLGLYCEROL LYSYLTRANSFERASE"/>
    <property type="match status" value="1"/>
</dbReference>
<evidence type="ECO:0000313" key="9">
    <source>
        <dbReference type="EMBL" id="NYJ24090.1"/>
    </source>
</evidence>
<feature type="transmembrane region" description="Helical" evidence="7">
    <location>
        <begin position="327"/>
        <end position="348"/>
    </location>
</feature>
<feature type="transmembrane region" description="Helical" evidence="7">
    <location>
        <begin position="99"/>
        <end position="128"/>
    </location>
</feature>
<evidence type="ECO:0000256" key="7">
    <source>
        <dbReference type="SAM" id="Phobius"/>
    </source>
</evidence>
<dbReference type="GO" id="GO:0016755">
    <property type="term" value="F:aminoacyltransferase activity"/>
    <property type="evidence" value="ECO:0007669"/>
    <property type="project" value="TreeGrafter"/>
</dbReference>
<sequence>MRQEPAAAKQEPTAATQDAAAAKPAAKPAPERSPEAPARPSGAAALLRRLGRLIATHPFTTGLTALILVLALATGPIHGPHRPLRVWLGVGPDQLLDGHWWSPVTAVLFTNNLAELIVVLVLTVLLVGASEQLMGAWRTALAFVATSVAGIAAGVGIQLIGSQTGEMWARNVHHLVVLDVFTGIAGTIMTASAFAGAFWRRRIRVITMLVAIMYLLYSGDPSDLYRLLAVLAGFGLGVLLRPHERLLGWRRSSHHEVRVLLASAVTISALGPVIGLLSQSRYGMLSPIGLLFSNDVPATGSVLERCQAFAVTRDCVHDLTLERINGFGPVLISVLPLLALLVAAYGLLRGRRFAVWLAVSVNALLAVLSGLYFGILPFADARPTVSPRYWEVTLSLALSALVPATMAVLLIVYRRHFTVRATARSVRRYALTIAFTGLGLIALYILVGWLQKDTGFTRPIDLTDLFNDVLERFIPVSFLRREPLQYLPTTPLATVVYHNIGTVFWLVVILAAIPFMVGGGAWRRPVGDAARVRALLERGGGDAISFMATWPGNSYWFDPATGGAVAYRVVGRVALTTGAPFGADPAAHDGIIERFARFCDDSGWIPTFYSVDAEYQPVFDRMGWSTMTVAEETVIRPQQWATTGKKWQDVRTSINRAQRAGIRAEWTSFGALPLSAAVQLSDISEQWVAEKDLPEMGFTLGGLDELRDPAVRLMLAVDESGRIEGVTSWLPSYRDGHVVGWTLDFMRRRPGSINGVMEFLIAEAATRMKEDGVEFMSLSAAPLAHTAGTPDDEKSGMDRVLGYLSTSLEPVYGFRSLLKFKQKFQPELHPLMMAYPDPVALPSIGVGLVRAYLPDLSMRQAAALAVGRG</sequence>
<keyword evidence="4 7" id="KW-1133">Transmembrane helix</keyword>
<feature type="transmembrane region" description="Helical" evidence="7">
    <location>
        <begin position="429"/>
        <end position="450"/>
    </location>
</feature>
<dbReference type="AlphaFoldDB" id="A0A853CZ66"/>
<dbReference type="RefSeq" id="WP_343063536.1">
    <property type="nucleotide sequence ID" value="NZ_BAABEH010000001.1"/>
</dbReference>
<keyword evidence="3 7" id="KW-0812">Transmembrane</keyword>
<feature type="transmembrane region" description="Helical" evidence="7">
    <location>
        <begin position="496"/>
        <end position="517"/>
    </location>
</feature>
<feature type="transmembrane region" description="Helical" evidence="7">
    <location>
        <begin position="395"/>
        <end position="413"/>
    </location>
</feature>
<evidence type="ECO:0000256" key="1">
    <source>
        <dbReference type="ARBA" id="ARBA00004651"/>
    </source>
</evidence>
<dbReference type="SUPFAM" id="SSF144091">
    <property type="entry name" value="Rhomboid-like"/>
    <property type="match status" value="1"/>
</dbReference>
<feature type="transmembrane region" description="Helical" evidence="7">
    <location>
        <begin position="58"/>
        <end position="79"/>
    </location>
</feature>
<accession>A0A853CZ66</accession>
<dbReference type="InterPro" id="IPR035952">
    <property type="entry name" value="Rhomboid-like_sf"/>
</dbReference>
<gene>
    <name evidence="9" type="ORF">HNR13_002377</name>
</gene>
<feature type="compositionally biased region" description="Low complexity" evidence="6">
    <location>
        <begin position="10"/>
        <end position="28"/>
    </location>
</feature>
<feature type="region of interest" description="Disordered" evidence="6">
    <location>
        <begin position="1"/>
        <end position="41"/>
    </location>
</feature>
<dbReference type="PANTHER" id="PTHR34697:SF2">
    <property type="entry name" value="PHOSPHATIDYLGLYCEROL LYSYLTRANSFERASE"/>
    <property type="match status" value="1"/>
</dbReference>